<dbReference type="Proteomes" id="UP000887013">
    <property type="component" value="Unassembled WGS sequence"/>
</dbReference>
<protein>
    <submittedName>
        <fullName evidence="1">Uncharacterized protein</fullName>
    </submittedName>
</protein>
<dbReference type="EMBL" id="BMAW01073065">
    <property type="protein sequence ID" value="GFT86093.1"/>
    <property type="molecule type" value="Genomic_DNA"/>
</dbReference>
<keyword evidence="2" id="KW-1185">Reference proteome</keyword>
<evidence type="ECO:0000313" key="2">
    <source>
        <dbReference type="Proteomes" id="UP000887013"/>
    </source>
</evidence>
<organism evidence="1 2">
    <name type="scientific">Nephila pilipes</name>
    <name type="common">Giant wood spider</name>
    <name type="synonym">Nephila maculata</name>
    <dbReference type="NCBI Taxonomy" id="299642"/>
    <lineage>
        <taxon>Eukaryota</taxon>
        <taxon>Metazoa</taxon>
        <taxon>Ecdysozoa</taxon>
        <taxon>Arthropoda</taxon>
        <taxon>Chelicerata</taxon>
        <taxon>Arachnida</taxon>
        <taxon>Araneae</taxon>
        <taxon>Araneomorphae</taxon>
        <taxon>Entelegynae</taxon>
        <taxon>Araneoidea</taxon>
        <taxon>Nephilidae</taxon>
        <taxon>Nephila</taxon>
    </lineage>
</organism>
<dbReference type="AlphaFoldDB" id="A0A8X6U6K8"/>
<name>A0A8X6U6K8_NEPPI</name>
<accession>A0A8X6U6K8</accession>
<comment type="caution">
    <text evidence="1">The sequence shown here is derived from an EMBL/GenBank/DDBJ whole genome shotgun (WGS) entry which is preliminary data.</text>
</comment>
<sequence>MQGGTRGTVSLFEPIGEEKTGLQNIGTEKYLVVAMHDGQEKLLELSGRKCVMIDSTYRTNQNGFQLTTLMVHSENLRSIPFTILYFFTSNDSFSFLQKNGLLTIKEIRVSIQHGIGVLALSNEMCGNWVIIDEKNEHNYLITFKSRCQEIVSLISIERSKLTPRVALIRMSNKANEEMVDDYGSIQCDKKHIVTKTEGESIFTYNIEEVNEIC</sequence>
<proteinExistence type="predicted"/>
<reference evidence="1" key="1">
    <citation type="submission" date="2020-08" db="EMBL/GenBank/DDBJ databases">
        <title>Multicomponent nature underlies the extraordinary mechanical properties of spider dragline silk.</title>
        <authorList>
            <person name="Kono N."/>
            <person name="Nakamura H."/>
            <person name="Mori M."/>
            <person name="Yoshida Y."/>
            <person name="Ohtoshi R."/>
            <person name="Malay A.D."/>
            <person name="Moran D.A.P."/>
            <person name="Tomita M."/>
            <person name="Numata K."/>
            <person name="Arakawa K."/>
        </authorList>
    </citation>
    <scope>NUCLEOTIDE SEQUENCE</scope>
</reference>
<gene>
    <name evidence="1" type="ORF">NPIL_563411</name>
</gene>
<evidence type="ECO:0000313" key="1">
    <source>
        <dbReference type="EMBL" id="GFT86093.1"/>
    </source>
</evidence>